<dbReference type="GO" id="GO:0005829">
    <property type="term" value="C:cytosol"/>
    <property type="evidence" value="ECO:0007669"/>
    <property type="project" value="TreeGrafter"/>
</dbReference>
<dbReference type="Proteomes" id="UP001151582">
    <property type="component" value="Unassembled WGS sequence"/>
</dbReference>
<sequence length="175" mass="19159">MPKDYVCVFCASSPGVNPEYAQKATGLMGQVASAVEQNHGDVLGVMVNSLSKLENRGDQIGQVILVPDMHTRKKTMNAKESGYGTMEELLEMTTWSQINIHAKPIILLNVCGFFDPLIRWINHASQEGFIAPGNTKIMVTCNSVDEALAALQTYSPPSSRYTHLEWTTEAANSVV</sequence>
<dbReference type="GO" id="GO:0016799">
    <property type="term" value="F:hydrolase activity, hydrolyzing N-glycosyl compounds"/>
    <property type="evidence" value="ECO:0007669"/>
    <property type="project" value="TreeGrafter"/>
</dbReference>
<accession>A0A9W8EEX1</accession>
<dbReference type="NCBIfam" id="TIGR00730">
    <property type="entry name" value="Rossman fold protein, TIGR00730 family"/>
    <property type="match status" value="1"/>
</dbReference>
<dbReference type="GO" id="GO:0009691">
    <property type="term" value="P:cytokinin biosynthetic process"/>
    <property type="evidence" value="ECO:0007669"/>
    <property type="project" value="InterPro"/>
</dbReference>
<reference evidence="1" key="1">
    <citation type="submission" date="2022-07" db="EMBL/GenBank/DDBJ databases">
        <title>Phylogenomic reconstructions and comparative analyses of Kickxellomycotina fungi.</title>
        <authorList>
            <person name="Reynolds N.K."/>
            <person name="Stajich J.E."/>
            <person name="Barry K."/>
            <person name="Grigoriev I.V."/>
            <person name="Crous P."/>
            <person name="Smith M.E."/>
        </authorList>
    </citation>
    <scope>NUCLEOTIDE SEQUENCE</scope>
    <source>
        <strain evidence="1">RSA 567</strain>
    </source>
</reference>
<name>A0A9W8EEX1_9FUNG</name>
<evidence type="ECO:0000313" key="1">
    <source>
        <dbReference type="EMBL" id="KAJ1985133.1"/>
    </source>
</evidence>
<dbReference type="Gene3D" id="3.40.50.450">
    <property type="match status" value="1"/>
</dbReference>
<proteinExistence type="predicted"/>
<comment type="caution">
    <text evidence="1">The sequence shown here is derived from an EMBL/GenBank/DDBJ whole genome shotgun (WGS) entry which is preliminary data.</text>
</comment>
<dbReference type="PANTHER" id="PTHR31223">
    <property type="entry name" value="LOG FAMILY PROTEIN YJL055W"/>
    <property type="match status" value="1"/>
</dbReference>
<dbReference type="EMBL" id="JANBQB010000004">
    <property type="protein sequence ID" value="KAJ1985133.1"/>
    <property type="molecule type" value="Genomic_DNA"/>
</dbReference>
<gene>
    <name evidence="1" type="ORF">H4R34_000210</name>
</gene>
<dbReference type="InterPro" id="IPR005269">
    <property type="entry name" value="LOG"/>
</dbReference>
<evidence type="ECO:0000313" key="2">
    <source>
        <dbReference type="Proteomes" id="UP001151582"/>
    </source>
</evidence>
<dbReference type="SUPFAM" id="SSF102405">
    <property type="entry name" value="MCP/YpsA-like"/>
    <property type="match status" value="1"/>
</dbReference>
<keyword evidence="2" id="KW-1185">Reference proteome</keyword>
<dbReference type="PANTHER" id="PTHR31223:SF70">
    <property type="entry name" value="LOG FAMILY PROTEIN YJL055W"/>
    <property type="match status" value="1"/>
</dbReference>
<protein>
    <submittedName>
        <fullName evidence="1">Uncharacterized protein</fullName>
    </submittedName>
</protein>
<organism evidence="1 2">
    <name type="scientific">Dimargaris verticillata</name>
    <dbReference type="NCBI Taxonomy" id="2761393"/>
    <lineage>
        <taxon>Eukaryota</taxon>
        <taxon>Fungi</taxon>
        <taxon>Fungi incertae sedis</taxon>
        <taxon>Zoopagomycota</taxon>
        <taxon>Kickxellomycotina</taxon>
        <taxon>Dimargaritomycetes</taxon>
        <taxon>Dimargaritales</taxon>
        <taxon>Dimargaritaceae</taxon>
        <taxon>Dimargaris</taxon>
    </lineage>
</organism>
<dbReference type="Pfam" id="PF03641">
    <property type="entry name" value="Lysine_decarbox"/>
    <property type="match status" value="1"/>
</dbReference>
<dbReference type="OrthoDB" id="414463at2759"/>
<dbReference type="InterPro" id="IPR031100">
    <property type="entry name" value="LOG_fam"/>
</dbReference>
<dbReference type="AlphaFoldDB" id="A0A9W8EEX1"/>